<organism evidence="1 2">
    <name type="scientific">Bacteroides salyersiae CL02T12C01</name>
    <dbReference type="NCBI Taxonomy" id="997887"/>
    <lineage>
        <taxon>Bacteria</taxon>
        <taxon>Pseudomonadati</taxon>
        <taxon>Bacteroidota</taxon>
        <taxon>Bacteroidia</taxon>
        <taxon>Bacteroidales</taxon>
        <taxon>Bacteroidaceae</taxon>
        <taxon>Bacteroides</taxon>
    </lineage>
</organism>
<accession>I8Y6B5</accession>
<dbReference type="HOGENOM" id="CLU_3372120_0_0_10"/>
<gene>
    <name evidence="1" type="ORF">HMPREF1071_03919</name>
</gene>
<sequence>MIETGKYPYKIIRHTKYKLLLQQIDTPIIMVSAD</sequence>
<keyword evidence="2" id="KW-1185">Reference proteome</keyword>
<comment type="caution">
    <text evidence="1">The sequence shown here is derived from an EMBL/GenBank/DDBJ whole genome shotgun (WGS) entry which is preliminary data.</text>
</comment>
<protein>
    <submittedName>
        <fullName evidence="1">Uncharacterized protein</fullName>
    </submittedName>
</protein>
<name>I8Y6B5_9BACE</name>
<evidence type="ECO:0000313" key="1">
    <source>
        <dbReference type="EMBL" id="EIY57847.1"/>
    </source>
</evidence>
<evidence type="ECO:0000313" key="2">
    <source>
        <dbReference type="Proteomes" id="UP000005150"/>
    </source>
</evidence>
<dbReference type="EMBL" id="AGXV01000046">
    <property type="protein sequence ID" value="EIY57847.1"/>
    <property type="molecule type" value="Genomic_DNA"/>
</dbReference>
<reference evidence="1 2" key="1">
    <citation type="submission" date="2012-02" db="EMBL/GenBank/DDBJ databases">
        <title>The Genome Sequence of Bacteroides salyersiae CL02T12C01.</title>
        <authorList>
            <consortium name="The Broad Institute Genome Sequencing Platform"/>
            <person name="Earl A."/>
            <person name="Ward D."/>
            <person name="Feldgarden M."/>
            <person name="Gevers D."/>
            <person name="Zitomersky N.L."/>
            <person name="Coyne M.J."/>
            <person name="Comstock L.E."/>
            <person name="Young S.K."/>
            <person name="Zeng Q."/>
            <person name="Gargeya S."/>
            <person name="Fitzgerald M."/>
            <person name="Haas B."/>
            <person name="Abouelleil A."/>
            <person name="Alvarado L."/>
            <person name="Arachchi H.M."/>
            <person name="Berlin A."/>
            <person name="Chapman S.B."/>
            <person name="Gearin G."/>
            <person name="Goldberg J."/>
            <person name="Griggs A."/>
            <person name="Gujja S."/>
            <person name="Hansen M."/>
            <person name="Heiman D."/>
            <person name="Howarth C."/>
            <person name="Larimer J."/>
            <person name="Lui A."/>
            <person name="MacDonald P.J.P."/>
            <person name="McCowen C."/>
            <person name="Montmayeur A."/>
            <person name="Murphy C."/>
            <person name="Neiman D."/>
            <person name="Pearson M."/>
            <person name="Priest M."/>
            <person name="Roberts A."/>
            <person name="Saif S."/>
            <person name="Shea T."/>
            <person name="Sisk P."/>
            <person name="Stolte C."/>
            <person name="Sykes S."/>
            <person name="Wortman J."/>
            <person name="Nusbaum C."/>
            <person name="Birren B."/>
        </authorList>
    </citation>
    <scope>NUCLEOTIDE SEQUENCE [LARGE SCALE GENOMIC DNA]</scope>
    <source>
        <strain evidence="1 2">CL02T12C01</strain>
    </source>
</reference>
<proteinExistence type="predicted"/>
<dbReference type="AlphaFoldDB" id="I8Y6B5"/>
<dbReference type="Proteomes" id="UP000005150">
    <property type="component" value="Unassembled WGS sequence"/>
</dbReference>